<evidence type="ECO:0000313" key="1">
    <source>
        <dbReference type="EMBL" id="SVD20416.1"/>
    </source>
</evidence>
<gene>
    <name evidence="1" type="ORF">METZ01_LOCUS373270</name>
</gene>
<proteinExistence type="predicted"/>
<name>A0A382TEE8_9ZZZZ</name>
<protein>
    <submittedName>
        <fullName evidence="1">Uncharacterized protein</fullName>
    </submittedName>
</protein>
<feature type="non-terminal residue" evidence="1">
    <location>
        <position position="212"/>
    </location>
</feature>
<dbReference type="EMBL" id="UINC01135951">
    <property type="protein sequence ID" value="SVD20416.1"/>
    <property type="molecule type" value="Genomic_DNA"/>
</dbReference>
<organism evidence="1">
    <name type="scientific">marine metagenome</name>
    <dbReference type="NCBI Taxonomy" id="408172"/>
    <lineage>
        <taxon>unclassified sequences</taxon>
        <taxon>metagenomes</taxon>
        <taxon>ecological metagenomes</taxon>
    </lineage>
</organism>
<accession>A0A382TEE8</accession>
<reference evidence="1" key="1">
    <citation type="submission" date="2018-05" db="EMBL/GenBank/DDBJ databases">
        <authorList>
            <person name="Lanie J.A."/>
            <person name="Ng W.-L."/>
            <person name="Kazmierczak K.M."/>
            <person name="Andrzejewski T.M."/>
            <person name="Davidsen T.M."/>
            <person name="Wayne K.J."/>
            <person name="Tettelin H."/>
            <person name="Glass J.I."/>
            <person name="Rusch D."/>
            <person name="Podicherti R."/>
            <person name="Tsui H.-C.T."/>
            <person name="Winkler M.E."/>
        </authorList>
    </citation>
    <scope>NUCLEOTIDE SEQUENCE</scope>
</reference>
<sequence length="212" mass="21638">MAGGLRNGRRSLRLLLGVLLGASALVLVPALPVGAEFGAWNTTEATTVAGATNASTLGVAQGANGYPIIVYEIYNTSAPGGTQHSIGVFACTAADCSSGTETVLIPGGDSRKEPRVVVGSSGLPVVFWQNGSNQRVYACSAADCSAGTDHAVSSPPGYDDDDLEVGSGSSLTFQHFYATVGSDGLPVAVFKFHAHSNQSGWENGVGFLKCLV</sequence>
<dbReference type="AlphaFoldDB" id="A0A382TEE8"/>